<evidence type="ECO:0000256" key="1">
    <source>
        <dbReference type="ARBA" id="ARBA00001966"/>
    </source>
</evidence>
<evidence type="ECO:0000256" key="2">
    <source>
        <dbReference type="ARBA" id="ARBA00022448"/>
    </source>
</evidence>
<keyword evidence="8" id="KW-0003">3Fe-4S</keyword>
<dbReference type="Gene3D" id="3.30.70.20">
    <property type="match status" value="1"/>
</dbReference>
<keyword evidence="5 8" id="KW-0249">Electron transport</keyword>
<dbReference type="AlphaFoldDB" id="A0A6J4NDE6"/>
<dbReference type="PANTHER" id="PTHR42859">
    <property type="entry name" value="OXIDOREDUCTASE"/>
    <property type="match status" value="1"/>
</dbReference>
<dbReference type="EMBL" id="CADCUT010000007">
    <property type="protein sequence ID" value="CAA9384738.1"/>
    <property type="molecule type" value="Genomic_DNA"/>
</dbReference>
<evidence type="ECO:0000259" key="9">
    <source>
        <dbReference type="PROSITE" id="PS51379"/>
    </source>
</evidence>
<proteinExistence type="predicted"/>
<keyword evidence="7 8" id="KW-0411">Iron-sulfur</keyword>
<dbReference type="InterPro" id="IPR017896">
    <property type="entry name" value="4Fe4S_Fe-S-bd"/>
</dbReference>
<dbReference type="GO" id="GO:0009055">
    <property type="term" value="F:electron transfer activity"/>
    <property type="evidence" value="ECO:0007669"/>
    <property type="project" value="UniProtKB-UniRule"/>
</dbReference>
<dbReference type="PROSITE" id="PS00198">
    <property type="entry name" value="4FE4S_FER_1"/>
    <property type="match status" value="1"/>
</dbReference>
<dbReference type="InterPro" id="IPR017900">
    <property type="entry name" value="4Fe4S_Fe_S_CS"/>
</dbReference>
<dbReference type="PANTHER" id="PTHR42859:SF2">
    <property type="entry name" value="FERREDOXIN"/>
    <property type="match status" value="1"/>
</dbReference>
<dbReference type="PROSITE" id="PS51379">
    <property type="entry name" value="4FE4S_FER_2"/>
    <property type="match status" value="1"/>
</dbReference>
<dbReference type="Pfam" id="PF00037">
    <property type="entry name" value="Fer4"/>
    <property type="match status" value="1"/>
</dbReference>
<comment type="cofactor">
    <cofactor evidence="8">
        <name>[3Fe-4S] cluster</name>
        <dbReference type="ChEBI" id="CHEBI:21137"/>
    </cofactor>
    <text evidence="8">Binds 1 [3Fe-4S] cluster.</text>
</comment>
<organism evidence="10">
    <name type="scientific">uncultured Rubrobacteraceae bacterium</name>
    <dbReference type="NCBI Taxonomy" id="349277"/>
    <lineage>
        <taxon>Bacteria</taxon>
        <taxon>Bacillati</taxon>
        <taxon>Actinomycetota</taxon>
        <taxon>Rubrobacteria</taxon>
        <taxon>Rubrobacterales</taxon>
        <taxon>Rubrobacteraceae</taxon>
        <taxon>environmental samples</taxon>
    </lineage>
</organism>
<name>A0A6J4NDE6_9ACTN</name>
<evidence type="ECO:0000256" key="6">
    <source>
        <dbReference type="ARBA" id="ARBA00023004"/>
    </source>
</evidence>
<dbReference type="SUPFAM" id="SSF54862">
    <property type="entry name" value="4Fe-4S ferredoxins"/>
    <property type="match status" value="1"/>
</dbReference>
<sequence length="88" mass="9508">MAYVITEACIGTKNTACVGACPVDCIYDADDQFVINPAECIDCSMCMPLCPVEAIYPGDEVPEDMQQYVSRAAEFDYSKTAPGVEVNP</sequence>
<evidence type="ECO:0000256" key="4">
    <source>
        <dbReference type="ARBA" id="ARBA00022723"/>
    </source>
</evidence>
<accession>A0A6J4NDE6</accession>
<comment type="function">
    <text evidence="8">Ferredoxins are iron-sulfur proteins that transfer electrons in a wide variety of metabolic reactions.</text>
</comment>
<dbReference type="InterPro" id="IPR050294">
    <property type="entry name" value="RnfB_subfamily"/>
</dbReference>
<evidence type="ECO:0000313" key="10">
    <source>
        <dbReference type="EMBL" id="CAA9384738.1"/>
    </source>
</evidence>
<dbReference type="GO" id="GO:0046872">
    <property type="term" value="F:metal ion binding"/>
    <property type="evidence" value="ECO:0007669"/>
    <property type="project" value="UniProtKB-UniRule"/>
</dbReference>
<keyword evidence="4 8" id="KW-0479">Metal-binding</keyword>
<evidence type="ECO:0000256" key="7">
    <source>
        <dbReference type="ARBA" id="ARBA00023014"/>
    </source>
</evidence>
<dbReference type="InterPro" id="IPR000813">
    <property type="entry name" value="7Fe_ferredoxin"/>
</dbReference>
<feature type="domain" description="4Fe-4S ferredoxin-type" evidence="9">
    <location>
        <begin position="31"/>
        <end position="60"/>
    </location>
</feature>
<keyword evidence="2 8" id="KW-0813">Transport</keyword>
<protein>
    <recommendedName>
        <fullName evidence="8">Ferredoxin</fullName>
    </recommendedName>
</protein>
<evidence type="ECO:0000256" key="5">
    <source>
        <dbReference type="ARBA" id="ARBA00022982"/>
    </source>
</evidence>
<gene>
    <name evidence="10" type="ORF">AVDCRST_MAG03-182</name>
</gene>
<keyword evidence="3 8" id="KW-0004">4Fe-4S</keyword>
<evidence type="ECO:0000256" key="3">
    <source>
        <dbReference type="ARBA" id="ARBA00022485"/>
    </source>
</evidence>
<dbReference type="GO" id="GO:0051539">
    <property type="term" value="F:4 iron, 4 sulfur cluster binding"/>
    <property type="evidence" value="ECO:0007669"/>
    <property type="project" value="UniProtKB-UniRule"/>
</dbReference>
<keyword evidence="6 8" id="KW-0408">Iron</keyword>
<comment type="cofactor">
    <cofactor evidence="1 8">
        <name>[4Fe-4S] cluster</name>
        <dbReference type="ChEBI" id="CHEBI:49883"/>
    </cofactor>
</comment>
<evidence type="ECO:0000256" key="8">
    <source>
        <dbReference type="RuleBase" id="RU365098"/>
    </source>
</evidence>
<dbReference type="PRINTS" id="PR00354">
    <property type="entry name" value="7FE8SFRDOXIN"/>
</dbReference>
<dbReference type="GO" id="GO:0051538">
    <property type="term" value="F:3 iron, 4 sulfur cluster binding"/>
    <property type="evidence" value="ECO:0007669"/>
    <property type="project" value="UniProtKB-UniRule"/>
</dbReference>
<reference evidence="10" key="1">
    <citation type="submission" date="2020-02" db="EMBL/GenBank/DDBJ databases">
        <authorList>
            <person name="Meier V. D."/>
        </authorList>
    </citation>
    <scope>NUCLEOTIDE SEQUENCE</scope>
    <source>
        <strain evidence="10">AVDCRST_MAG03</strain>
    </source>
</reference>